<dbReference type="PANTHER" id="PTHR21661">
    <property type="entry name" value="EPOXIDE HYDROLASE 1-RELATED"/>
    <property type="match status" value="1"/>
</dbReference>
<evidence type="ECO:0000259" key="4">
    <source>
        <dbReference type="Pfam" id="PF06441"/>
    </source>
</evidence>
<dbReference type="Pfam" id="PF06441">
    <property type="entry name" value="EHN"/>
    <property type="match status" value="1"/>
</dbReference>
<dbReference type="InterPro" id="IPR029058">
    <property type="entry name" value="AB_hydrolase_fold"/>
</dbReference>
<dbReference type="InterPro" id="IPR010497">
    <property type="entry name" value="Epoxide_hydro_N"/>
</dbReference>
<dbReference type="InterPro" id="IPR000639">
    <property type="entry name" value="Epox_hydrolase-like"/>
</dbReference>
<dbReference type="Gene3D" id="3.40.50.1820">
    <property type="entry name" value="alpha/beta hydrolase"/>
    <property type="match status" value="1"/>
</dbReference>
<dbReference type="PIRSF" id="PIRSF001112">
    <property type="entry name" value="Epoxide_hydrolase"/>
    <property type="match status" value="1"/>
</dbReference>
<evidence type="ECO:0000256" key="2">
    <source>
        <dbReference type="ARBA" id="ARBA00022797"/>
    </source>
</evidence>
<proteinExistence type="inferred from homology"/>
<dbReference type="GO" id="GO:0016787">
    <property type="term" value="F:hydrolase activity"/>
    <property type="evidence" value="ECO:0007669"/>
    <property type="project" value="UniProtKB-KW"/>
</dbReference>
<keyword evidence="2" id="KW-0058">Aromatic hydrocarbons catabolism</keyword>
<evidence type="ECO:0000256" key="3">
    <source>
        <dbReference type="ARBA" id="ARBA00022801"/>
    </source>
</evidence>
<dbReference type="PANTHER" id="PTHR21661:SF35">
    <property type="entry name" value="EPOXIDE HYDROLASE"/>
    <property type="match status" value="1"/>
</dbReference>
<dbReference type="InterPro" id="IPR016292">
    <property type="entry name" value="Epoxide_hydrolase"/>
</dbReference>
<gene>
    <name evidence="5" type="ORF">GCM10010390_42090</name>
</gene>
<dbReference type="SUPFAM" id="SSF53474">
    <property type="entry name" value="alpha/beta-Hydrolases"/>
    <property type="match status" value="1"/>
</dbReference>
<reference evidence="6" key="1">
    <citation type="journal article" date="2019" name="Int. J. Syst. Evol. Microbiol.">
        <title>The Global Catalogue of Microorganisms (GCM) 10K type strain sequencing project: providing services to taxonomists for standard genome sequencing and annotation.</title>
        <authorList>
            <consortium name="The Broad Institute Genomics Platform"/>
            <consortium name="The Broad Institute Genome Sequencing Center for Infectious Disease"/>
            <person name="Wu L."/>
            <person name="Ma J."/>
        </authorList>
    </citation>
    <scope>NUCLEOTIDE SEQUENCE [LARGE SCALE GENOMIC DNA]</scope>
    <source>
        <strain evidence="6">JCM 5052</strain>
    </source>
</reference>
<sequence length="411" mass="46341">MSDNSGTSALEPWKINVAQDVLDDLKDRLKKTRFFEDLDNEDEYYGISTAYLKPLVEYWADGFDWRAQEKRLNSYNHHKVEIDGAPVHFVYERGKGPDPVPLIINPGWPWPGEFSYGLIGPLTDPAAHGGDPADSFDVIVPDLPGFAWSTPVGRGDLNYWKIADIMHTLMTEVLGYEKYGVAGSDYGALVTSALGHKYADSIIGLHYGQDMPPGQFANERFWDLTDGAKIPEDASPELRAGLENLVDTYVSHVAVHMLDASTLTHGLNDSPIGMLAWLLRRWKKWSDKRGNFEENFPRDFILTQATTFWVTQSIGTSIRMYRNAVRYPWVPSHNRQPIVEPPAGFTFLLGDAYPPAVSTVEERIAAFENGLTRSSFNVVNVNAHMKGGHFVHYENPEAFTSDLRKTFRKLR</sequence>
<keyword evidence="3 5" id="KW-0378">Hydrolase</keyword>
<feature type="domain" description="Epoxide hydrolase N-terminal" evidence="4">
    <location>
        <begin position="11"/>
        <end position="110"/>
    </location>
</feature>
<comment type="caution">
    <text evidence="5">The sequence shown here is derived from an EMBL/GenBank/DDBJ whole genome shotgun (WGS) entry which is preliminary data.</text>
</comment>
<evidence type="ECO:0000313" key="6">
    <source>
        <dbReference type="Proteomes" id="UP001501576"/>
    </source>
</evidence>
<dbReference type="RefSeq" id="WP_346160063.1">
    <property type="nucleotide sequence ID" value="NZ_BAAABZ010000042.1"/>
</dbReference>
<dbReference type="Proteomes" id="UP001501576">
    <property type="component" value="Unassembled WGS sequence"/>
</dbReference>
<comment type="similarity">
    <text evidence="1">Belongs to the peptidase S33 family.</text>
</comment>
<accession>A0ABP3N7R6</accession>
<name>A0ABP3N7R6_9ACTN</name>
<evidence type="ECO:0000313" key="5">
    <source>
        <dbReference type="EMBL" id="GAA0535867.1"/>
    </source>
</evidence>
<evidence type="ECO:0000256" key="1">
    <source>
        <dbReference type="ARBA" id="ARBA00010088"/>
    </source>
</evidence>
<dbReference type="PRINTS" id="PR00412">
    <property type="entry name" value="EPOXHYDRLASE"/>
</dbReference>
<dbReference type="EMBL" id="BAAABZ010000042">
    <property type="protein sequence ID" value="GAA0535867.1"/>
    <property type="molecule type" value="Genomic_DNA"/>
</dbReference>
<protein>
    <submittedName>
        <fullName evidence="5">Epoxide hydrolase</fullName>
    </submittedName>
</protein>
<keyword evidence="6" id="KW-1185">Reference proteome</keyword>
<organism evidence="5 6">
    <name type="scientific">Streptomyces mordarskii</name>
    <dbReference type="NCBI Taxonomy" id="1226758"/>
    <lineage>
        <taxon>Bacteria</taxon>
        <taxon>Bacillati</taxon>
        <taxon>Actinomycetota</taxon>
        <taxon>Actinomycetes</taxon>
        <taxon>Kitasatosporales</taxon>
        <taxon>Streptomycetaceae</taxon>
        <taxon>Streptomyces</taxon>
    </lineage>
</organism>